<dbReference type="PROSITE" id="PS51063">
    <property type="entry name" value="HTH_CRP_2"/>
    <property type="match status" value="1"/>
</dbReference>
<dbReference type="EMBL" id="JNGI01000067">
    <property type="protein sequence ID" value="KNC92905.1"/>
    <property type="molecule type" value="Genomic_DNA"/>
</dbReference>
<dbReference type="SUPFAM" id="SSF46785">
    <property type="entry name" value="Winged helix' DNA-binding domain"/>
    <property type="match status" value="1"/>
</dbReference>
<keyword evidence="7" id="KW-1185">Reference proteome</keyword>
<evidence type="ECO:0000259" key="4">
    <source>
        <dbReference type="PROSITE" id="PS50042"/>
    </source>
</evidence>
<dbReference type="Proteomes" id="UP000037393">
    <property type="component" value="Unassembled WGS sequence"/>
</dbReference>
<evidence type="ECO:0000256" key="3">
    <source>
        <dbReference type="ARBA" id="ARBA00023163"/>
    </source>
</evidence>
<name>A0A0L0GUX1_9ENTR</name>
<dbReference type="Pfam" id="PF13545">
    <property type="entry name" value="HTH_Crp_2"/>
    <property type="match status" value="1"/>
</dbReference>
<dbReference type="PATRIC" id="fig|379893.4.peg.4354"/>
<proteinExistence type="predicted"/>
<keyword evidence="3" id="KW-0804">Transcription</keyword>
<dbReference type="InterPro" id="IPR036390">
    <property type="entry name" value="WH_DNA-bd_sf"/>
</dbReference>
<feature type="domain" description="HTH crp-type" evidence="5">
    <location>
        <begin position="130"/>
        <end position="203"/>
    </location>
</feature>
<feature type="domain" description="Cyclic nucleotide-binding" evidence="4">
    <location>
        <begin position="1"/>
        <end position="67"/>
    </location>
</feature>
<dbReference type="Pfam" id="PF00027">
    <property type="entry name" value="cNMP_binding"/>
    <property type="match status" value="1"/>
</dbReference>
<protein>
    <recommendedName>
        <fullName evidence="8">Crp/Fnr family transcriptional regulator</fullName>
    </recommendedName>
</protein>
<dbReference type="RefSeq" id="WP_049857271.1">
    <property type="nucleotide sequence ID" value="NZ_JNGI01000067.1"/>
</dbReference>
<comment type="caution">
    <text evidence="6">The sequence shown here is derived from an EMBL/GenBank/DDBJ whole genome shotgun (WGS) entry which is preliminary data.</text>
</comment>
<keyword evidence="2" id="KW-0238">DNA-binding</keyword>
<reference evidence="6 7" key="1">
    <citation type="journal article" date="2015" name="Appl. Environ. Microbiol.">
        <title>The Enterobacterium Trabulsiella odontotermitis Presents Novel Adaptations Related to Its Association with Fungus-Growing Termites.</title>
        <authorList>
            <person name="Sapountzis P."/>
            <person name="Gruntjes T."/>
            <person name="Otani S."/>
            <person name="Estevez J."/>
            <person name="da Costa R.R."/>
            <person name="Plunkett G.3rd."/>
            <person name="Perna N.T."/>
            <person name="Poulsen M."/>
        </authorList>
    </citation>
    <scope>NUCLEOTIDE SEQUENCE [LARGE SCALE GENOMIC DNA]</scope>
    <source>
        <strain evidence="6 7">12</strain>
    </source>
</reference>
<dbReference type="Gene3D" id="2.60.120.10">
    <property type="entry name" value="Jelly Rolls"/>
    <property type="match status" value="1"/>
</dbReference>
<dbReference type="OrthoDB" id="7643467at2"/>
<dbReference type="SMART" id="SM00100">
    <property type="entry name" value="cNMP"/>
    <property type="match status" value="1"/>
</dbReference>
<dbReference type="InterPro" id="IPR018490">
    <property type="entry name" value="cNMP-bd_dom_sf"/>
</dbReference>
<organism evidence="6 7">
    <name type="scientific">Trabulsiella odontotermitis</name>
    <dbReference type="NCBI Taxonomy" id="379893"/>
    <lineage>
        <taxon>Bacteria</taxon>
        <taxon>Pseudomonadati</taxon>
        <taxon>Pseudomonadota</taxon>
        <taxon>Gammaproteobacteria</taxon>
        <taxon>Enterobacterales</taxon>
        <taxon>Enterobacteriaceae</taxon>
        <taxon>Trabulsiella</taxon>
    </lineage>
</organism>
<dbReference type="InterPro" id="IPR000595">
    <property type="entry name" value="cNMP-bd_dom"/>
</dbReference>
<sequence>MMSRGQLQDVIRQSPPRQYRKKQYLWREGDKCSGLWLIKYGVVRTFYINATGIEQITGFYLPGEYVGIDELPGEWHRGYALVTADCAVHQLPQAQLDALMETCEVRRQVYQLMSECLYLNRVRVHQLRRLSAGEKLAGFIYDIASRSGFPGSVLKDFRLPALRCDIANYTGVAPETVTREMLKMVDAGAFLFSGKYITGLRPAVMETLTGDQLPCRSAGP</sequence>
<dbReference type="GO" id="GO:0003677">
    <property type="term" value="F:DNA binding"/>
    <property type="evidence" value="ECO:0007669"/>
    <property type="project" value="UniProtKB-KW"/>
</dbReference>
<evidence type="ECO:0000259" key="5">
    <source>
        <dbReference type="PROSITE" id="PS51063"/>
    </source>
</evidence>
<dbReference type="InterPro" id="IPR012318">
    <property type="entry name" value="HTH_CRP"/>
</dbReference>
<dbReference type="InterPro" id="IPR036388">
    <property type="entry name" value="WH-like_DNA-bd_sf"/>
</dbReference>
<evidence type="ECO:0000256" key="1">
    <source>
        <dbReference type="ARBA" id="ARBA00023015"/>
    </source>
</evidence>
<accession>A0A0L0GUX1</accession>
<evidence type="ECO:0008006" key="8">
    <source>
        <dbReference type="Google" id="ProtNLM"/>
    </source>
</evidence>
<dbReference type="PROSITE" id="PS50042">
    <property type="entry name" value="CNMP_BINDING_3"/>
    <property type="match status" value="1"/>
</dbReference>
<gene>
    <name evidence="6" type="ORF">GM31_21470</name>
</gene>
<dbReference type="Gene3D" id="1.10.10.10">
    <property type="entry name" value="Winged helix-like DNA-binding domain superfamily/Winged helix DNA-binding domain"/>
    <property type="match status" value="1"/>
</dbReference>
<evidence type="ECO:0000313" key="7">
    <source>
        <dbReference type="Proteomes" id="UP000037393"/>
    </source>
</evidence>
<keyword evidence="1" id="KW-0805">Transcription regulation</keyword>
<dbReference type="SUPFAM" id="SSF51206">
    <property type="entry name" value="cAMP-binding domain-like"/>
    <property type="match status" value="1"/>
</dbReference>
<evidence type="ECO:0000313" key="6">
    <source>
        <dbReference type="EMBL" id="KNC92905.1"/>
    </source>
</evidence>
<dbReference type="GO" id="GO:0006355">
    <property type="term" value="P:regulation of DNA-templated transcription"/>
    <property type="evidence" value="ECO:0007669"/>
    <property type="project" value="InterPro"/>
</dbReference>
<dbReference type="AlphaFoldDB" id="A0A0L0GUX1"/>
<dbReference type="CDD" id="cd00038">
    <property type="entry name" value="CAP_ED"/>
    <property type="match status" value="1"/>
</dbReference>
<evidence type="ECO:0000256" key="2">
    <source>
        <dbReference type="ARBA" id="ARBA00023125"/>
    </source>
</evidence>
<dbReference type="InterPro" id="IPR014710">
    <property type="entry name" value="RmlC-like_jellyroll"/>
</dbReference>